<gene>
    <name evidence="1" type="ORF">O3M35_009292</name>
</gene>
<keyword evidence="2" id="KW-1185">Reference proteome</keyword>
<dbReference type="Proteomes" id="UP001461498">
    <property type="component" value="Unassembled WGS sequence"/>
</dbReference>
<sequence>MDLLLLFKIQLEFIFISDLDTFHLNLDCSHTWFMRKSLLLSDGTIMGTVGIVPICPNGSSSRMSNGFVYTMAGCGAIKLMCIARQSLALKLKSIKCTSLVVPQLSGIQHSTSGCRRILLHWNTGNNCSTTKLVKTKVWGPTNKEIIGY</sequence>
<reference evidence="1 2" key="1">
    <citation type="submission" date="2022-12" db="EMBL/GenBank/DDBJ databases">
        <title>Chromosome-level genome assembly of true bugs.</title>
        <authorList>
            <person name="Ma L."/>
            <person name="Li H."/>
        </authorList>
    </citation>
    <scope>NUCLEOTIDE SEQUENCE [LARGE SCALE GENOMIC DNA]</scope>
    <source>
        <strain evidence="1">Lab_2022b</strain>
    </source>
</reference>
<comment type="caution">
    <text evidence="1">The sequence shown here is derived from an EMBL/GenBank/DDBJ whole genome shotgun (WGS) entry which is preliminary data.</text>
</comment>
<protein>
    <submittedName>
        <fullName evidence="1">Uncharacterized protein</fullName>
    </submittedName>
</protein>
<accession>A0AAW1D5D3</accession>
<dbReference type="EMBL" id="JAPXFL010000006">
    <property type="protein sequence ID" value="KAK9505184.1"/>
    <property type="molecule type" value="Genomic_DNA"/>
</dbReference>
<evidence type="ECO:0000313" key="1">
    <source>
        <dbReference type="EMBL" id="KAK9505184.1"/>
    </source>
</evidence>
<evidence type="ECO:0000313" key="2">
    <source>
        <dbReference type="Proteomes" id="UP001461498"/>
    </source>
</evidence>
<organism evidence="1 2">
    <name type="scientific">Rhynocoris fuscipes</name>
    <dbReference type="NCBI Taxonomy" id="488301"/>
    <lineage>
        <taxon>Eukaryota</taxon>
        <taxon>Metazoa</taxon>
        <taxon>Ecdysozoa</taxon>
        <taxon>Arthropoda</taxon>
        <taxon>Hexapoda</taxon>
        <taxon>Insecta</taxon>
        <taxon>Pterygota</taxon>
        <taxon>Neoptera</taxon>
        <taxon>Paraneoptera</taxon>
        <taxon>Hemiptera</taxon>
        <taxon>Heteroptera</taxon>
        <taxon>Panheteroptera</taxon>
        <taxon>Cimicomorpha</taxon>
        <taxon>Reduviidae</taxon>
        <taxon>Harpactorinae</taxon>
        <taxon>Harpactorini</taxon>
        <taxon>Rhynocoris</taxon>
    </lineage>
</organism>
<dbReference type="AlphaFoldDB" id="A0AAW1D5D3"/>
<proteinExistence type="predicted"/>
<name>A0AAW1D5D3_9HEMI</name>